<dbReference type="OrthoDB" id="2381657at2"/>
<evidence type="ECO:0000313" key="2">
    <source>
        <dbReference type="EMBL" id="TLS53563.1"/>
    </source>
</evidence>
<feature type="transmembrane region" description="Helical" evidence="1">
    <location>
        <begin position="21"/>
        <end position="39"/>
    </location>
</feature>
<gene>
    <name evidence="2" type="ORF">FE782_04640</name>
</gene>
<dbReference type="EMBL" id="VCIW01000002">
    <property type="protein sequence ID" value="TLS53563.1"/>
    <property type="molecule type" value="Genomic_DNA"/>
</dbReference>
<keyword evidence="1" id="KW-0472">Membrane</keyword>
<sequence>MNPMKSVSSGVKAGSPVLRGLMVSLACMAAATVVASAIYKFTGAKEGTMETSVYIIHSLSLFIGGLITGNRAGRKGWYYGGMMGVLYSAIVVLVGFLSYDAAFTVYTLVLLLLSFAAGALGGMIGVNLRR</sequence>
<feature type="transmembrane region" description="Helical" evidence="1">
    <location>
        <begin position="105"/>
        <end position="128"/>
    </location>
</feature>
<organism evidence="2 3">
    <name type="scientific">Paenibacillus antri</name>
    <dbReference type="NCBI Taxonomy" id="2582848"/>
    <lineage>
        <taxon>Bacteria</taxon>
        <taxon>Bacillati</taxon>
        <taxon>Bacillota</taxon>
        <taxon>Bacilli</taxon>
        <taxon>Bacillales</taxon>
        <taxon>Paenibacillaceae</taxon>
        <taxon>Paenibacillus</taxon>
    </lineage>
</organism>
<comment type="caution">
    <text evidence="2">The sequence shown here is derived from an EMBL/GenBank/DDBJ whole genome shotgun (WGS) entry which is preliminary data.</text>
</comment>
<feature type="transmembrane region" description="Helical" evidence="1">
    <location>
        <begin position="76"/>
        <end position="99"/>
    </location>
</feature>
<dbReference type="AlphaFoldDB" id="A0A5R9GKM9"/>
<dbReference type="Proteomes" id="UP000309676">
    <property type="component" value="Unassembled WGS sequence"/>
</dbReference>
<dbReference type="RefSeq" id="WP_138192881.1">
    <property type="nucleotide sequence ID" value="NZ_VCIW01000002.1"/>
</dbReference>
<reference evidence="2 3" key="1">
    <citation type="submission" date="2019-05" db="EMBL/GenBank/DDBJ databases">
        <authorList>
            <person name="Narsing Rao M.P."/>
            <person name="Li W.J."/>
        </authorList>
    </citation>
    <scope>NUCLEOTIDE SEQUENCE [LARGE SCALE GENOMIC DNA]</scope>
    <source>
        <strain evidence="2 3">SYSU_K30003</strain>
    </source>
</reference>
<protein>
    <submittedName>
        <fullName evidence="2">TIGR04086 family membrane protein</fullName>
    </submittedName>
</protein>
<accession>A0A5R9GKM9</accession>
<dbReference type="NCBIfam" id="TIGR04086">
    <property type="entry name" value="TIGR04086_membr"/>
    <property type="match status" value="1"/>
</dbReference>
<keyword evidence="1" id="KW-1133">Transmembrane helix</keyword>
<dbReference type="InterPro" id="IPR023804">
    <property type="entry name" value="DUF3792_TM"/>
</dbReference>
<dbReference type="Pfam" id="PF12670">
    <property type="entry name" value="DUF3792"/>
    <property type="match status" value="1"/>
</dbReference>
<name>A0A5R9GKM9_9BACL</name>
<feature type="transmembrane region" description="Helical" evidence="1">
    <location>
        <begin position="51"/>
        <end position="69"/>
    </location>
</feature>
<evidence type="ECO:0000256" key="1">
    <source>
        <dbReference type="SAM" id="Phobius"/>
    </source>
</evidence>
<keyword evidence="3" id="KW-1185">Reference proteome</keyword>
<keyword evidence="1" id="KW-0812">Transmembrane</keyword>
<proteinExistence type="predicted"/>
<evidence type="ECO:0000313" key="3">
    <source>
        <dbReference type="Proteomes" id="UP000309676"/>
    </source>
</evidence>